<accession>A0A1Y3BBX5</accession>
<comment type="caution">
    <text evidence="10">The sequence shown here is derived from an EMBL/GenBank/DDBJ whole genome shotgun (WGS) entry which is preliminary data.</text>
</comment>
<dbReference type="PANTHER" id="PTHR24416">
    <property type="entry name" value="TYROSINE-PROTEIN KINASE RECEPTOR"/>
    <property type="match status" value="1"/>
</dbReference>
<evidence type="ECO:0000313" key="11">
    <source>
        <dbReference type="Proteomes" id="UP000194236"/>
    </source>
</evidence>
<dbReference type="InterPro" id="IPR011009">
    <property type="entry name" value="Kinase-like_dom_sf"/>
</dbReference>
<keyword evidence="7" id="KW-1133">Transmembrane helix</keyword>
<dbReference type="OrthoDB" id="6502098at2759"/>
<evidence type="ECO:0000313" key="10">
    <source>
        <dbReference type="EMBL" id="OTF78369.1"/>
    </source>
</evidence>
<dbReference type="SUPFAM" id="SSF56112">
    <property type="entry name" value="Protein kinase-like (PK-like)"/>
    <property type="match status" value="1"/>
</dbReference>
<name>A0A1Y3BBX5_EURMA</name>
<keyword evidence="8" id="KW-0472">Membrane</keyword>
<evidence type="ECO:0000256" key="6">
    <source>
        <dbReference type="ARBA" id="ARBA00022840"/>
    </source>
</evidence>
<dbReference type="GO" id="GO:0043235">
    <property type="term" value="C:receptor complex"/>
    <property type="evidence" value="ECO:0007669"/>
    <property type="project" value="TreeGrafter"/>
</dbReference>
<dbReference type="PANTHER" id="PTHR24416:SF525">
    <property type="entry name" value="INSULIN-LIKE RECEPTOR"/>
    <property type="match status" value="1"/>
</dbReference>
<evidence type="ECO:0000256" key="3">
    <source>
        <dbReference type="ARBA" id="ARBA00022729"/>
    </source>
</evidence>
<feature type="domain" description="Protein kinase" evidence="9">
    <location>
        <begin position="1"/>
        <end position="63"/>
    </location>
</feature>
<keyword evidence="11" id="KW-1185">Reference proteome</keyword>
<evidence type="ECO:0000256" key="7">
    <source>
        <dbReference type="ARBA" id="ARBA00022989"/>
    </source>
</evidence>
<evidence type="ECO:0000256" key="1">
    <source>
        <dbReference type="ARBA" id="ARBA00004479"/>
    </source>
</evidence>
<dbReference type="EMBL" id="MUJZ01028196">
    <property type="protein sequence ID" value="OTF78369.1"/>
    <property type="molecule type" value="Genomic_DNA"/>
</dbReference>
<comment type="subcellular location">
    <subcellularLocation>
        <location evidence="1">Membrane</location>
        <topology evidence="1">Single-pass type I membrane protein</topology>
    </subcellularLocation>
</comment>
<keyword evidence="3" id="KW-0732">Signal</keyword>
<dbReference type="GO" id="GO:0005886">
    <property type="term" value="C:plasma membrane"/>
    <property type="evidence" value="ECO:0007669"/>
    <property type="project" value="TreeGrafter"/>
</dbReference>
<dbReference type="PROSITE" id="PS50011">
    <property type="entry name" value="PROTEIN_KINASE_DOM"/>
    <property type="match status" value="1"/>
</dbReference>
<dbReference type="Proteomes" id="UP000194236">
    <property type="component" value="Unassembled WGS sequence"/>
</dbReference>
<gene>
    <name evidence="10" type="ORF">BLA29_015108</name>
</gene>
<dbReference type="AlphaFoldDB" id="A0A1Y3BBX5"/>
<evidence type="ECO:0000256" key="5">
    <source>
        <dbReference type="ARBA" id="ARBA00022741"/>
    </source>
</evidence>
<dbReference type="GO" id="GO:0005524">
    <property type="term" value="F:ATP binding"/>
    <property type="evidence" value="ECO:0007669"/>
    <property type="project" value="UniProtKB-KW"/>
</dbReference>
<dbReference type="InterPro" id="IPR050122">
    <property type="entry name" value="RTK"/>
</dbReference>
<keyword evidence="5" id="KW-0547">Nucleotide-binding</keyword>
<sequence>MSPESLKDGIFTTYSDVWAYGVVLWEIITLGSQPYLGMSNEEVLKYIMDGFHMTEPDNCPEVM</sequence>
<keyword evidence="4" id="KW-0677">Repeat</keyword>
<evidence type="ECO:0000259" key="9">
    <source>
        <dbReference type="PROSITE" id="PS50011"/>
    </source>
</evidence>
<reference evidence="10 11" key="1">
    <citation type="submission" date="2017-03" db="EMBL/GenBank/DDBJ databases">
        <title>Genome Survey of Euroglyphus maynei.</title>
        <authorList>
            <person name="Arlian L.G."/>
            <person name="Morgan M.S."/>
            <person name="Rider S.D."/>
        </authorList>
    </citation>
    <scope>NUCLEOTIDE SEQUENCE [LARGE SCALE GENOMIC DNA]</scope>
    <source>
        <strain evidence="10">Arlian Lab</strain>
        <tissue evidence="10">Whole body</tissue>
    </source>
</reference>
<protein>
    <recommendedName>
        <fullName evidence="9">Protein kinase domain-containing protein</fullName>
    </recommendedName>
</protein>
<dbReference type="InterPro" id="IPR000719">
    <property type="entry name" value="Prot_kinase_dom"/>
</dbReference>
<keyword evidence="2" id="KW-0812">Transmembrane</keyword>
<dbReference type="GO" id="GO:0004714">
    <property type="term" value="F:transmembrane receptor protein tyrosine kinase activity"/>
    <property type="evidence" value="ECO:0007669"/>
    <property type="project" value="TreeGrafter"/>
</dbReference>
<dbReference type="InterPro" id="IPR001245">
    <property type="entry name" value="Ser-Thr/Tyr_kinase_cat_dom"/>
</dbReference>
<dbReference type="Gene3D" id="1.10.510.10">
    <property type="entry name" value="Transferase(Phosphotransferase) domain 1"/>
    <property type="match status" value="1"/>
</dbReference>
<organism evidence="10 11">
    <name type="scientific">Euroglyphus maynei</name>
    <name type="common">Mayne's house dust mite</name>
    <dbReference type="NCBI Taxonomy" id="6958"/>
    <lineage>
        <taxon>Eukaryota</taxon>
        <taxon>Metazoa</taxon>
        <taxon>Ecdysozoa</taxon>
        <taxon>Arthropoda</taxon>
        <taxon>Chelicerata</taxon>
        <taxon>Arachnida</taxon>
        <taxon>Acari</taxon>
        <taxon>Acariformes</taxon>
        <taxon>Sarcoptiformes</taxon>
        <taxon>Astigmata</taxon>
        <taxon>Psoroptidia</taxon>
        <taxon>Analgoidea</taxon>
        <taxon>Pyroglyphidae</taxon>
        <taxon>Pyroglyphinae</taxon>
        <taxon>Euroglyphus</taxon>
    </lineage>
</organism>
<evidence type="ECO:0000256" key="2">
    <source>
        <dbReference type="ARBA" id="ARBA00022692"/>
    </source>
</evidence>
<evidence type="ECO:0000256" key="8">
    <source>
        <dbReference type="ARBA" id="ARBA00023136"/>
    </source>
</evidence>
<keyword evidence="6" id="KW-0067">ATP-binding</keyword>
<dbReference type="GO" id="GO:0007169">
    <property type="term" value="P:cell surface receptor protein tyrosine kinase signaling pathway"/>
    <property type="evidence" value="ECO:0007669"/>
    <property type="project" value="TreeGrafter"/>
</dbReference>
<evidence type="ECO:0000256" key="4">
    <source>
        <dbReference type="ARBA" id="ARBA00022737"/>
    </source>
</evidence>
<dbReference type="Pfam" id="PF07714">
    <property type="entry name" value="PK_Tyr_Ser-Thr"/>
    <property type="match status" value="1"/>
</dbReference>
<proteinExistence type="predicted"/>